<proteinExistence type="inferred from homology"/>
<comment type="similarity">
    <text evidence="1">Belongs to the PemK/MazF family.</text>
</comment>
<dbReference type="RefSeq" id="WP_166328561.1">
    <property type="nucleotide sequence ID" value="NZ_CP049933.1"/>
</dbReference>
<dbReference type="InterPro" id="IPR011067">
    <property type="entry name" value="Plasmid_toxin/cell-grow_inhib"/>
</dbReference>
<evidence type="ECO:0000256" key="2">
    <source>
        <dbReference type="ARBA" id="ARBA00022649"/>
    </source>
</evidence>
<name>A0ABX6JTX8_9MICO</name>
<dbReference type="Pfam" id="PF02452">
    <property type="entry name" value="PemK_toxin"/>
    <property type="match status" value="1"/>
</dbReference>
<evidence type="ECO:0000313" key="4">
    <source>
        <dbReference type="Proteomes" id="UP000503441"/>
    </source>
</evidence>
<dbReference type="Gene3D" id="2.30.30.110">
    <property type="match status" value="1"/>
</dbReference>
<dbReference type="InterPro" id="IPR003477">
    <property type="entry name" value="PemK-like"/>
</dbReference>
<gene>
    <name evidence="3" type="ORF">G7066_01720</name>
</gene>
<dbReference type="EMBL" id="CP049933">
    <property type="protein sequence ID" value="QIM17739.1"/>
    <property type="molecule type" value="Genomic_DNA"/>
</dbReference>
<dbReference type="Proteomes" id="UP000503441">
    <property type="component" value="Chromosome"/>
</dbReference>
<sequence length="108" mass="11585">MIEIELIRGRVYVADLESGEPKPWVVVSNNNRNRALGSALAVRVTTTNKFAELPSVVALPDGECVSGWVRCDSLTTLYADEPTRALLGLSRPAMSLIEDGIKAALGMG</sequence>
<evidence type="ECO:0000256" key="1">
    <source>
        <dbReference type="ARBA" id="ARBA00007521"/>
    </source>
</evidence>
<evidence type="ECO:0000313" key="3">
    <source>
        <dbReference type="EMBL" id="QIM17739.1"/>
    </source>
</evidence>
<keyword evidence="2" id="KW-1277">Toxin-antitoxin system</keyword>
<organism evidence="3 4">
    <name type="scientific">Leucobacter coleopterorum</name>
    <dbReference type="NCBI Taxonomy" id="2714933"/>
    <lineage>
        <taxon>Bacteria</taxon>
        <taxon>Bacillati</taxon>
        <taxon>Actinomycetota</taxon>
        <taxon>Actinomycetes</taxon>
        <taxon>Micrococcales</taxon>
        <taxon>Microbacteriaceae</taxon>
        <taxon>Leucobacter</taxon>
    </lineage>
</organism>
<reference evidence="3 4" key="1">
    <citation type="submission" date="2020-03" db="EMBL/GenBank/DDBJ databases">
        <title>Leucobacter sp. nov., isolated from beetles.</title>
        <authorList>
            <person name="Hyun D.-W."/>
            <person name="Bae J.-W."/>
        </authorList>
    </citation>
    <scope>NUCLEOTIDE SEQUENCE [LARGE SCALE GENOMIC DNA]</scope>
    <source>
        <strain evidence="3 4">HDW9A</strain>
    </source>
</reference>
<keyword evidence="4" id="KW-1185">Reference proteome</keyword>
<accession>A0ABX6JTX8</accession>
<dbReference type="SUPFAM" id="SSF50118">
    <property type="entry name" value="Cell growth inhibitor/plasmid maintenance toxic component"/>
    <property type="match status" value="1"/>
</dbReference>
<protein>
    <submittedName>
        <fullName evidence="3">Type II toxin-antitoxin system PemK/MazF family toxin</fullName>
    </submittedName>
</protein>